<dbReference type="AlphaFoldDB" id="A0A1W1VPD2"/>
<evidence type="ECO:0000259" key="2">
    <source>
        <dbReference type="Pfam" id="PF12867"/>
    </source>
</evidence>
<name>A0A1W1VPD2_9DEIO</name>
<dbReference type="Pfam" id="PF12867">
    <property type="entry name" value="DinB_2"/>
    <property type="match status" value="1"/>
</dbReference>
<organism evidence="3 4">
    <name type="scientific">Deinococcus hopiensis KR-140</name>
    <dbReference type="NCBI Taxonomy" id="695939"/>
    <lineage>
        <taxon>Bacteria</taxon>
        <taxon>Thermotogati</taxon>
        <taxon>Deinococcota</taxon>
        <taxon>Deinococci</taxon>
        <taxon>Deinococcales</taxon>
        <taxon>Deinococcaceae</taxon>
        <taxon>Deinococcus</taxon>
    </lineage>
</organism>
<feature type="region of interest" description="Disordered" evidence="1">
    <location>
        <begin position="1"/>
        <end position="20"/>
    </location>
</feature>
<accession>A0A1W1VPD2</accession>
<gene>
    <name evidence="3" type="ORF">SAMN00790413_02752</name>
</gene>
<keyword evidence="4" id="KW-1185">Reference proteome</keyword>
<dbReference type="OrthoDB" id="9796039at2"/>
<sequence>MTQAHRTEDRRYPIGPVPTPLTLTPEEREEAISALRLLPSDLRVVSETLTGLELDTPYREGGWTGRQVVHHVADSHINAYARVKLALTEDNPVVKPYEEGLWAGLPDSALPTHVSLTLLEGLHARLVALLEALPEDAWARTWTHPGLGRTFTLDTLLAMYAWHGRHHTAHMRLIKM</sequence>
<dbReference type="Proteomes" id="UP000192582">
    <property type="component" value="Unassembled WGS sequence"/>
</dbReference>
<dbReference type="InterPro" id="IPR024775">
    <property type="entry name" value="DinB-like"/>
</dbReference>
<evidence type="ECO:0000256" key="1">
    <source>
        <dbReference type="SAM" id="MobiDB-lite"/>
    </source>
</evidence>
<dbReference type="NCBIfam" id="NF009807">
    <property type="entry name" value="PRK13291.1"/>
    <property type="match status" value="1"/>
</dbReference>
<dbReference type="SUPFAM" id="SSF109854">
    <property type="entry name" value="DinB/YfiT-like putative metalloenzymes"/>
    <property type="match status" value="1"/>
</dbReference>
<reference evidence="3 4" key="1">
    <citation type="submission" date="2017-04" db="EMBL/GenBank/DDBJ databases">
        <authorList>
            <person name="Afonso C.L."/>
            <person name="Miller P.J."/>
            <person name="Scott M.A."/>
            <person name="Spackman E."/>
            <person name="Goraichik I."/>
            <person name="Dimitrov K.M."/>
            <person name="Suarez D.L."/>
            <person name="Swayne D.E."/>
        </authorList>
    </citation>
    <scope>NUCLEOTIDE SEQUENCE [LARGE SCALE GENOMIC DNA]</scope>
    <source>
        <strain evidence="3 4">KR-140</strain>
    </source>
</reference>
<proteinExistence type="predicted"/>
<dbReference type="InterPro" id="IPR034660">
    <property type="entry name" value="DinB/YfiT-like"/>
</dbReference>
<evidence type="ECO:0000313" key="3">
    <source>
        <dbReference type="EMBL" id="SMB95232.1"/>
    </source>
</evidence>
<dbReference type="STRING" id="695939.SAMN00790413_02752"/>
<dbReference type="EMBL" id="FWWU01000009">
    <property type="protein sequence ID" value="SMB95232.1"/>
    <property type="molecule type" value="Genomic_DNA"/>
</dbReference>
<dbReference type="RefSeq" id="WP_084049947.1">
    <property type="nucleotide sequence ID" value="NZ_FWWU01000009.1"/>
</dbReference>
<dbReference type="Gene3D" id="1.20.120.450">
    <property type="entry name" value="dinb family like domain"/>
    <property type="match status" value="1"/>
</dbReference>
<feature type="compositionally biased region" description="Basic and acidic residues" evidence="1">
    <location>
        <begin position="1"/>
        <end position="12"/>
    </location>
</feature>
<feature type="domain" description="DinB-like" evidence="2">
    <location>
        <begin position="35"/>
        <end position="171"/>
    </location>
</feature>
<protein>
    <submittedName>
        <fullName evidence="3">DinB superfamily protein</fullName>
    </submittedName>
</protein>
<evidence type="ECO:0000313" key="4">
    <source>
        <dbReference type="Proteomes" id="UP000192582"/>
    </source>
</evidence>